<proteinExistence type="inferred from homology"/>
<evidence type="ECO:0000313" key="17">
    <source>
        <dbReference type="Proteomes" id="UP001234354"/>
    </source>
</evidence>
<dbReference type="Proteomes" id="UP001234354">
    <property type="component" value="Unassembled WGS sequence"/>
</dbReference>
<evidence type="ECO:0000256" key="5">
    <source>
        <dbReference type="ARBA" id="ARBA00022759"/>
    </source>
</evidence>
<keyword evidence="9 13" id="KW-0238">DNA-binding</keyword>
<evidence type="ECO:0000256" key="3">
    <source>
        <dbReference type="ARBA" id="ARBA00022722"/>
    </source>
</evidence>
<keyword evidence="11 13" id="KW-0234">DNA repair</keyword>
<protein>
    <recommendedName>
        <fullName evidence="13 14">Crossover junction endodeoxyribonuclease RuvC</fullName>
        <ecNumber evidence="13 14">3.1.21.10</ecNumber>
    </recommendedName>
    <alternativeName>
        <fullName evidence="13">Holliday junction nuclease RuvC</fullName>
    </alternativeName>
    <alternativeName>
        <fullName evidence="13">Holliday junction resolvase RuvC</fullName>
    </alternativeName>
</protein>
<dbReference type="PROSITE" id="PS01321">
    <property type="entry name" value="RUVC"/>
    <property type="match status" value="1"/>
</dbReference>
<evidence type="ECO:0000313" key="16">
    <source>
        <dbReference type="EMBL" id="MDQ1119994.1"/>
    </source>
</evidence>
<evidence type="ECO:0000256" key="14">
    <source>
        <dbReference type="NCBIfam" id="TIGR00228"/>
    </source>
</evidence>
<feature type="binding site" evidence="13">
    <location>
        <position position="115"/>
    </location>
    <ligand>
        <name>Mg(2+)</name>
        <dbReference type="ChEBI" id="CHEBI:18420"/>
        <label>2</label>
    </ligand>
</feature>
<dbReference type="PANTHER" id="PTHR30194">
    <property type="entry name" value="CROSSOVER JUNCTION ENDODEOXYRIBONUCLEASE RUVC"/>
    <property type="match status" value="1"/>
</dbReference>
<feature type="active site" evidence="13">
    <location>
        <position position="187"/>
    </location>
</feature>
<dbReference type="PANTHER" id="PTHR30194:SF3">
    <property type="entry name" value="CROSSOVER JUNCTION ENDODEOXYRIBONUCLEASE RUVC"/>
    <property type="match status" value="1"/>
</dbReference>
<dbReference type="EC" id="3.1.21.10" evidence="13 14"/>
<feature type="active site" evidence="13">
    <location>
        <position position="115"/>
    </location>
</feature>
<evidence type="ECO:0000256" key="7">
    <source>
        <dbReference type="ARBA" id="ARBA00022801"/>
    </source>
</evidence>
<evidence type="ECO:0000256" key="2">
    <source>
        <dbReference type="ARBA" id="ARBA00022490"/>
    </source>
</evidence>
<dbReference type="Pfam" id="PF02075">
    <property type="entry name" value="RuvC"/>
    <property type="match status" value="1"/>
</dbReference>
<dbReference type="InterPro" id="IPR036397">
    <property type="entry name" value="RNaseH_sf"/>
</dbReference>
<dbReference type="InterPro" id="IPR012337">
    <property type="entry name" value="RNaseH-like_sf"/>
</dbReference>
<feature type="compositionally biased region" description="Basic and acidic residues" evidence="15">
    <location>
        <begin position="9"/>
        <end position="20"/>
    </location>
</feature>
<dbReference type="EMBL" id="JAUTBB010000001">
    <property type="protein sequence ID" value="MDQ1119994.1"/>
    <property type="molecule type" value="Genomic_DNA"/>
</dbReference>
<keyword evidence="2 13" id="KW-0963">Cytoplasm</keyword>
<comment type="subunit">
    <text evidence="13">Homodimer which binds Holliday junction (HJ) DNA. The HJ becomes 2-fold symmetrical on binding to RuvC with unstacked arms; it has a different conformation from HJ DNA in complex with RuvA. In the full resolvosome a probable DNA-RuvA(4)-RuvB(12)-RuvC(2) complex forms which resolves the HJ.</text>
</comment>
<dbReference type="InterPro" id="IPR002176">
    <property type="entry name" value="X-over_junc_endoDNase_RuvC"/>
</dbReference>
<dbReference type="AlphaFoldDB" id="A0AAW8GC87"/>
<comment type="cofactor">
    <cofactor evidence="13">
        <name>Mg(2+)</name>
        <dbReference type="ChEBI" id="CHEBI:18420"/>
    </cofactor>
    <text evidence="13">Binds 2 Mg(2+) ion per subunit.</text>
</comment>
<evidence type="ECO:0000256" key="11">
    <source>
        <dbReference type="ARBA" id="ARBA00023204"/>
    </source>
</evidence>
<dbReference type="GO" id="GO:0008821">
    <property type="term" value="F:crossover junction DNA endonuclease activity"/>
    <property type="evidence" value="ECO:0007669"/>
    <property type="project" value="UniProtKB-UniRule"/>
</dbReference>
<dbReference type="GO" id="GO:0048476">
    <property type="term" value="C:Holliday junction resolvase complex"/>
    <property type="evidence" value="ECO:0007669"/>
    <property type="project" value="UniProtKB-UniRule"/>
</dbReference>
<evidence type="ECO:0000256" key="15">
    <source>
        <dbReference type="SAM" id="MobiDB-lite"/>
    </source>
</evidence>
<dbReference type="GO" id="GO:0000287">
    <property type="term" value="F:magnesium ion binding"/>
    <property type="evidence" value="ECO:0007669"/>
    <property type="project" value="UniProtKB-UniRule"/>
</dbReference>
<keyword evidence="8 13" id="KW-0460">Magnesium</keyword>
<reference evidence="16" key="1">
    <citation type="submission" date="2023-07" db="EMBL/GenBank/DDBJ databases">
        <title>Functional and genomic diversity of the sorghum phyllosphere microbiome.</title>
        <authorList>
            <person name="Shade A."/>
        </authorList>
    </citation>
    <scope>NUCLEOTIDE SEQUENCE</scope>
    <source>
        <strain evidence="16">SORGH_AS_0908</strain>
    </source>
</reference>
<dbReference type="InterPro" id="IPR020563">
    <property type="entry name" value="X-over_junc_endoDNase_Mg_BS"/>
</dbReference>
<dbReference type="CDD" id="cd16962">
    <property type="entry name" value="RuvC"/>
    <property type="match status" value="1"/>
</dbReference>
<dbReference type="FunFam" id="3.30.420.10:FF:000002">
    <property type="entry name" value="Crossover junction endodeoxyribonuclease RuvC"/>
    <property type="match status" value="1"/>
</dbReference>
<evidence type="ECO:0000256" key="12">
    <source>
        <dbReference type="ARBA" id="ARBA00029354"/>
    </source>
</evidence>
<dbReference type="GO" id="GO:0005737">
    <property type="term" value="C:cytoplasm"/>
    <property type="evidence" value="ECO:0007669"/>
    <property type="project" value="UniProtKB-SubCell"/>
</dbReference>
<dbReference type="PRINTS" id="PR00696">
    <property type="entry name" value="RSOLVASERUVC"/>
</dbReference>
<gene>
    <name evidence="13" type="primary">ruvC</name>
    <name evidence="16" type="ORF">QE383_002302</name>
</gene>
<organism evidence="16 17">
    <name type="scientific">Pseudoxanthomonas winnipegensis</name>
    <dbReference type="NCBI Taxonomy" id="2480810"/>
    <lineage>
        <taxon>Bacteria</taxon>
        <taxon>Pseudomonadati</taxon>
        <taxon>Pseudomonadota</taxon>
        <taxon>Gammaproteobacteria</taxon>
        <taxon>Lysobacterales</taxon>
        <taxon>Lysobacteraceae</taxon>
        <taxon>Pseudoxanthomonas</taxon>
    </lineage>
</organism>
<dbReference type="SUPFAM" id="SSF53098">
    <property type="entry name" value="Ribonuclease H-like"/>
    <property type="match status" value="1"/>
</dbReference>
<comment type="function">
    <text evidence="13">The RuvA-RuvB-RuvC complex processes Holliday junction (HJ) DNA during genetic recombination and DNA repair. Endonuclease that resolves HJ intermediates. Cleaves cruciform DNA by making single-stranded nicks across the HJ at symmetrical positions within the homologous arms, yielding a 5'-phosphate and a 3'-hydroxyl group; requires a central core of homology in the junction. The consensus cleavage sequence is 5'-(A/T)TT(C/G)-3'. Cleavage occurs on the 3'-side of the TT dinucleotide at the point of strand exchange. HJ branch migration catalyzed by RuvA-RuvB allows RuvC to scan DNA until it finds its consensus sequence, where it cleaves and resolves the cruciform DNA.</text>
</comment>
<evidence type="ECO:0000256" key="10">
    <source>
        <dbReference type="ARBA" id="ARBA00023172"/>
    </source>
</evidence>
<evidence type="ECO:0000256" key="1">
    <source>
        <dbReference type="ARBA" id="ARBA00009518"/>
    </source>
</evidence>
<evidence type="ECO:0000256" key="9">
    <source>
        <dbReference type="ARBA" id="ARBA00023125"/>
    </source>
</evidence>
<dbReference type="GO" id="GO:0006310">
    <property type="term" value="P:DNA recombination"/>
    <property type="evidence" value="ECO:0007669"/>
    <property type="project" value="UniProtKB-UniRule"/>
</dbReference>
<dbReference type="Gene3D" id="3.30.420.10">
    <property type="entry name" value="Ribonuclease H-like superfamily/Ribonuclease H"/>
    <property type="match status" value="1"/>
</dbReference>
<feature type="binding site" evidence="13">
    <location>
        <position position="187"/>
    </location>
    <ligand>
        <name>Mg(2+)</name>
        <dbReference type="ChEBI" id="CHEBI:18420"/>
        <label>1</label>
    </ligand>
</feature>
<evidence type="ECO:0000256" key="6">
    <source>
        <dbReference type="ARBA" id="ARBA00022763"/>
    </source>
</evidence>
<dbReference type="GO" id="GO:0006281">
    <property type="term" value="P:DNA repair"/>
    <property type="evidence" value="ECO:0007669"/>
    <property type="project" value="UniProtKB-UniRule"/>
</dbReference>
<dbReference type="HAMAP" id="MF_00034">
    <property type="entry name" value="RuvC"/>
    <property type="match status" value="1"/>
</dbReference>
<keyword evidence="5 13" id="KW-0255">Endonuclease</keyword>
<feature type="active site" evidence="13">
    <location>
        <position position="54"/>
    </location>
</feature>
<dbReference type="NCBIfam" id="TIGR00228">
    <property type="entry name" value="ruvC"/>
    <property type="match status" value="1"/>
</dbReference>
<keyword evidence="4 13" id="KW-0479">Metal-binding</keyword>
<feature type="region of interest" description="Disordered" evidence="15">
    <location>
        <begin position="1"/>
        <end position="46"/>
    </location>
</feature>
<keyword evidence="10 13" id="KW-0233">DNA recombination</keyword>
<sequence>MTRPGAPAGRDRGPGTRDPGKAAISAEANATDHASPGPRSPVPGPGFVRILGIDPGSQRTGIGIIDVDAAGRAVHVYNGPLVLLGEGGFPLRLKRLLLGLAELLDAWRPHEVAIEQVFVGKSADSALKLGQARGAAISAVVLRDLPVHEYAPKEIKLALVGRGSAEKEQIQHMVAIMLNLKGKLQADAADALAVAITHAHVRATAARMGVDARMAWSRK</sequence>
<comment type="catalytic activity">
    <reaction evidence="12 13">
        <text>Endonucleolytic cleavage at a junction such as a reciprocal single-stranded crossover between two homologous DNA duplexes (Holliday junction).</text>
        <dbReference type="EC" id="3.1.21.10"/>
    </reaction>
</comment>
<dbReference type="GO" id="GO:0003677">
    <property type="term" value="F:DNA binding"/>
    <property type="evidence" value="ECO:0007669"/>
    <property type="project" value="UniProtKB-KW"/>
</dbReference>
<name>A0AAW8GC87_9GAMM</name>
<evidence type="ECO:0000256" key="4">
    <source>
        <dbReference type="ARBA" id="ARBA00022723"/>
    </source>
</evidence>
<comment type="similarity">
    <text evidence="1 13">Belongs to the RuvC family.</text>
</comment>
<keyword evidence="3 13" id="KW-0540">Nuclease</keyword>
<feature type="binding site" evidence="13">
    <location>
        <position position="54"/>
    </location>
    <ligand>
        <name>Mg(2+)</name>
        <dbReference type="ChEBI" id="CHEBI:18420"/>
        <label>1</label>
    </ligand>
</feature>
<comment type="caution">
    <text evidence="16">The sequence shown here is derived from an EMBL/GenBank/DDBJ whole genome shotgun (WGS) entry which is preliminary data.</text>
</comment>
<keyword evidence="7 13" id="KW-0378">Hydrolase</keyword>
<accession>A0AAW8GC87</accession>
<comment type="subcellular location">
    <subcellularLocation>
        <location evidence="13">Cytoplasm</location>
    </subcellularLocation>
</comment>
<evidence type="ECO:0000256" key="8">
    <source>
        <dbReference type="ARBA" id="ARBA00022842"/>
    </source>
</evidence>
<keyword evidence="6 13" id="KW-0227">DNA damage</keyword>
<evidence type="ECO:0000256" key="13">
    <source>
        <dbReference type="HAMAP-Rule" id="MF_00034"/>
    </source>
</evidence>